<proteinExistence type="predicted"/>
<dbReference type="Proteomes" id="UP001519288">
    <property type="component" value="Unassembled WGS sequence"/>
</dbReference>
<evidence type="ECO:0000256" key="3">
    <source>
        <dbReference type="ARBA" id="ARBA00023163"/>
    </source>
</evidence>
<dbReference type="EMBL" id="JAGGLD010000012">
    <property type="protein sequence ID" value="MBP2002761.1"/>
    <property type="molecule type" value="Genomic_DNA"/>
</dbReference>
<evidence type="ECO:0000256" key="4">
    <source>
        <dbReference type="ARBA" id="ARBA00043263"/>
    </source>
</evidence>
<evidence type="ECO:0000256" key="1">
    <source>
        <dbReference type="ARBA" id="ARBA00023015"/>
    </source>
</evidence>
<dbReference type="PROSITE" id="PS00846">
    <property type="entry name" value="HTH_ARSR_1"/>
    <property type="match status" value="1"/>
</dbReference>
<organism evidence="6 7">
    <name type="scientific">Paenibacillus shirakamiensis</name>
    <dbReference type="NCBI Taxonomy" id="1265935"/>
    <lineage>
        <taxon>Bacteria</taxon>
        <taxon>Bacillati</taxon>
        <taxon>Bacillota</taxon>
        <taxon>Bacilli</taxon>
        <taxon>Bacillales</taxon>
        <taxon>Paenibacillaceae</taxon>
        <taxon>Paenibacillus</taxon>
    </lineage>
</organism>
<dbReference type="Pfam" id="PF01022">
    <property type="entry name" value="HTH_5"/>
    <property type="match status" value="1"/>
</dbReference>
<keyword evidence="1" id="KW-0805">Transcription regulation</keyword>
<dbReference type="Gene3D" id="1.10.10.10">
    <property type="entry name" value="Winged helix-like DNA-binding domain superfamily/Winged helix DNA-binding domain"/>
    <property type="match status" value="1"/>
</dbReference>
<evidence type="ECO:0000313" key="6">
    <source>
        <dbReference type="EMBL" id="MBP2002761.1"/>
    </source>
</evidence>
<dbReference type="CDD" id="cd00090">
    <property type="entry name" value="HTH_ARSR"/>
    <property type="match status" value="1"/>
</dbReference>
<dbReference type="PANTHER" id="PTHR43132">
    <property type="entry name" value="ARSENICAL RESISTANCE OPERON REPRESSOR ARSR-RELATED"/>
    <property type="match status" value="1"/>
</dbReference>
<dbReference type="InterPro" id="IPR036388">
    <property type="entry name" value="WH-like_DNA-bd_sf"/>
</dbReference>
<keyword evidence="2 6" id="KW-0238">DNA-binding</keyword>
<gene>
    <name evidence="6" type="ORF">J2Z69_003872</name>
</gene>
<accession>A0ABS4JM37</accession>
<name>A0ABS4JM37_9BACL</name>
<dbReference type="PROSITE" id="PS50987">
    <property type="entry name" value="HTH_ARSR_2"/>
    <property type="match status" value="1"/>
</dbReference>
<dbReference type="InterPro" id="IPR051011">
    <property type="entry name" value="Metal_resp_trans_reg"/>
</dbReference>
<dbReference type="InterPro" id="IPR011991">
    <property type="entry name" value="ArsR-like_HTH"/>
</dbReference>
<dbReference type="NCBIfam" id="NF033788">
    <property type="entry name" value="HTH_metalloreg"/>
    <property type="match status" value="1"/>
</dbReference>
<dbReference type="InterPro" id="IPR001845">
    <property type="entry name" value="HTH_ArsR_DNA-bd_dom"/>
</dbReference>
<dbReference type="PRINTS" id="PR00778">
    <property type="entry name" value="HTHARSR"/>
</dbReference>
<protein>
    <submittedName>
        <fullName evidence="6">DNA-binding transcriptional ArsR family regulator</fullName>
    </submittedName>
</protein>
<evidence type="ECO:0000259" key="5">
    <source>
        <dbReference type="PROSITE" id="PS50987"/>
    </source>
</evidence>
<evidence type="ECO:0000256" key="2">
    <source>
        <dbReference type="ARBA" id="ARBA00023125"/>
    </source>
</evidence>
<evidence type="ECO:0000313" key="7">
    <source>
        <dbReference type="Proteomes" id="UP001519288"/>
    </source>
</evidence>
<reference evidence="6 7" key="1">
    <citation type="submission" date="2021-03" db="EMBL/GenBank/DDBJ databases">
        <title>Genomic Encyclopedia of Type Strains, Phase IV (KMG-IV): sequencing the most valuable type-strain genomes for metagenomic binning, comparative biology and taxonomic classification.</title>
        <authorList>
            <person name="Goeker M."/>
        </authorList>
    </citation>
    <scope>NUCLEOTIDE SEQUENCE [LARGE SCALE GENOMIC DNA]</scope>
    <source>
        <strain evidence="6 7">DSM 26806</strain>
    </source>
</reference>
<comment type="caution">
    <text evidence="6">The sequence shown here is derived from an EMBL/GenBank/DDBJ whole genome shotgun (WGS) entry which is preliminary data.</text>
</comment>
<keyword evidence="3" id="KW-0804">Transcription</keyword>
<keyword evidence="4" id="KW-0105">Cadmium resistance</keyword>
<dbReference type="SUPFAM" id="SSF46785">
    <property type="entry name" value="Winged helix' DNA-binding domain"/>
    <property type="match status" value="1"/>
</dbReference>
<keyword evidence="7" id="KW-1185">Reference proteome</keyword>
<dbReference type="GO" id="GO:0003677">
    <property type="term" value="F:DNA binding"/>
    <property type="evidence" value="ECO:0007669"/>
    <property type="project" value="UniProtKB-KW"/>
</dbReference>
<feature type="domain" description="HTH arsR-type" evidence="5">
    <location>
        <begin position="29"/>
        <end position="124"/>
    </location>
</feature>
<sequence>MITKTVTPNDTCEVFFEHEDITSKLKGIVQEEEIMGMAQIFKALSDPMRVKIAFLLDQGKELCVCDIASLLECSVATASHHLRQLKTTNIAKSRKEGKNVFYSLKDHHIQTLIAMTLEHQREKNDYE</sequence>
<dbReference type="InterPro" id="IPR018334">
    <property type="entry name" value="ArsR_HTH"/>
</dbReference>
<dbReference type="InterPro" id="IPR036390">
    <property type="entry name" value="WH_DNA-bd_sf"/>
</dbReference>
<dbReference type="PANTHER" id="PTHR43132:SF6">
    <property type="entry name" value="HTH-TYPE TRANSCRIPTIONAL REPRESSOR CZRA"/>
    <property type="match status" value="1"/>
</dbReference>
<dbReference type="SMART" id="SM00418">
    <property type="entry name" value="HTH_ARSR"/>
    <property type="match status" value="1"/>
</dbReference>